<dbReference type="PROSITE" id="PS50914">
    <property type="entry name" value="BON"/>
    <property type="match status" value="1"/>
</dbReference>
<accession>A0A2W4E6B7</accession>
<sequence>MTVELVAAEPRADVKSGVATLSGVIFDERERLAARVAAENVPGVKAVIDELTWVDPMSGMTMPPPSMAGGL</sequence>
<name>A0A2W4E6B7_9HYPH</name>
<dbReference type="AlphaFoldDB" id="A0A2W4E6B7"/>
<comment type="caution">
    <text evidence="2">The sequence shown here is derived from an EMBL/GenBank/DDBJ whole genome shotgun (WGS) entry which is preliminary data.</text>
</comment>
<dbReference type="Proteomes" id="UP000248925">
    <property type="component" value="Unassembled WGS sequence"/>
</dbReference>
<evidence type="ECO:0000259" key="1">
    <source>
        <dbReference type="PROSITE" id="PS50914"/>
    </source>
</evidence>
<dbReference type="EMBL" id="PCDP01000041">
    <property type="protein sequence ID" value="PZM10986.1"/>
    <property type="molecule type" value="Genomic_DNA"/>
</dbReference>
<dbReference type="RefSeq" id="WP_111162312.1">
    <property type="nucleotide sequence ID" value="NZ_PCDP01000041.1"/>
</dbReference>
<reference evidence="2 3" key="1">
    <citation type="journal article" date="2018" name="Sci. Rep.">
        <title>Rhizobium tumorigenes sp. nov., a novel plant tumorigenic bacterium isolated from cane gall tumors on thornless blackberry.</title>
        <authorList>
            <person name="Kuzmanovi N."/>
            <person name="Smalla K."/>
            <person name="Gronow S."/>
            <person name="PuBawska J."/>
        </authorList>
    </citation>
    <scope>NUCLEOTIDE SEQUENCE [LARGE SCALE GENOMIC DNA]</scope>
    <source>
        <strain evidence="2 3">CCBAU 85046</strain>
    </source>
</reference>
<keyword evidence="3" id="KW-1185">Reference proteome</keyword>
<gene>
    <name evidence="2" type="ORF">CPY51_21610</name>
</gene>
<organism evidence="2 3">
    <name type="scientific">Rhizobium tubonense</name>
    <dbReference type="NCBI Taxonomy" id="484088"/>
    <lineage>
        <taxon>Bacteria</taxon>
        <taxon>Pseudomonadati</taxon>
        <taxon>Pseudomonadota</taxon>
        <taxon>Alphaproteobacteria</taxon>
        <taxon>Hyphomicrobiales</taxon>
        <taxon>Rhizobiaceae</taxon>
        <taxon>Rhizobium/Agrobacterium group</taxon>
        <taxon>Rhizobium</taxon>
    </lineage>
</organism>
<protein>
    <recommendedName>
        <fullName evidence="1">BON domain-containing protein</fullName>
    </recommendedName>
</protein>
<proteinExistence type="predicted"/>
<dbReference type="Gene3D" id="3.30.1340.30">
    <property type="match status" value="1"/>
</dbReference>
<evidence type="ECO:0000313" key="2">
    <source>
        <dbReference type="EMBL" id="PZM10986.1"/>
    </source>
</evidence>
<dbReference type="InterPro" id="IPR007055">
    <property type="entry name" value="BON_dom"/>
</dbReference>
<dbReference type="Pfam" id="PF04972">
    <property type="entry name" value="BON"/>
    <property type="match status" value="1"/>
</dbReference>
<evidence type="ECO:0000313" key="3">
    <source>
        <dbReference type="Proteomes" id="UP000248925"/>
    </source>
</evidence>
<feature type="domain" description="BON" evidence="1">
    <location>
        <begin position="1"/>
        <end position="55"/>
    </location>
</feature>